<dbReference type="EMBL" id="FLUV01001385">
    <property type="protein sequence ID" value="SBW22902.1"/>
    <property type="molecule type" value="Genomic_DNA"/>
</dbReference>
<feature type="transmembrane region" description="Helical" evidence="1">
    <location>
        <begin position="34"/>
        <end position="55"/>
    </location>
</feature>
<keyword evidence="4" id="KW-1185">Reference proteome</keyword>
<dbReference type="InterPro" id="IPR046675">
    <property type="entry name" value="DUF6545"/>
</dbReference>
<feature type="domain" description="DUF6545" evidence="2">
    <location>
        <begin position="250"/>
        <end position="392"/>
    </location>
</feature>
<dbReference type="Pfam" id="PF20182">
    <property type="entry name" value="DUF6545"/>
    <property type="match status" value="1"/>
</dbReference>
<feature type="transmembrane region" description="Helical" evidence="1">
    <location>
        <begin position="219"/>
        <end position="245"/>
    </location>
</feature>
<evidence type="ECO:0000259" key="2">
    <source>
        <dbReference type="Pfam" id="PF20182"/>
    </source>
</evidence>
<feature type="transmembrane region" description="Helical" evidence="1">
    <location>
        <begin position="180"/>
        <end position="199"/>
    </location>
</feature>
<evidence type="ECO:0000313" key="4">
    <source>
        <dbReference type="Proteomes" id="UP000199013"/>
    </source>
</evidence>
<accession>A0A1C3NZA0</accession>
<evidence type="ECO:0000313" key="3">
    <source>
        <dbReference type="EMBL" id="SBW22902.1"/>
    </source>
</evidence>
<organism evidence="3 4">
    <name type="scientific">Candidatus Protofrankia californiensis</name>
    <dbReference type="NCBI Taxonomy" id="1839754"/>
    <lineage>
        <taxon>Bacteria</taxon>
        <taxon>Bacillati</taxon>
        <taxon>Actinomycetota</taxon>
        <taxon>Actinomycetes</taxon>
        <taxon>Frankiales</taxon>
        <taxon>Frankiaceae</taxon>
        <taxon>Protofrankia</taxon>
    </lineage>
</organism>
<dbReference type="NCBIfam" id="NF042915">
    <property type="entry name" value="MAB_1171c_fam"/>
    <property type="match status" value="1"/>
</dbReference>
<protein>
    <submittedName>
        <fullName evidence="3">Integral membrane protein</fullName>
    </submittedName>
</protein>
<keyword evidence="1" id="KW-0472">Membrane</keyword>
<dbReference type="InterPro" id="IPR050039">
    <property type="entry name" value="MAB_1171c-like"/>
</dbReference>
<dbReference type="AlphaFoldDB" id="A0A1C3NZA0"/>
<keyword evidence="1" id="KW-0812">Transmembrane</keyword>
<proteinExistence type="predicted"/>
<feature type="transmembrane region" description="Helical" evidence="1">
    <location>
        <begin position="143"/>
        <end position="168"/>
    </location>
</feature>
<feature type="transmembrane region" description="Helical" evidence="1">
    <location>
        <begin position="5"/>
        <end position="22"/>
    </location>
</feature>
<evidence type="ECO:0000256" key="1">
    <source>
        <dbReference type="SAM" id="Phobius"/>
    </source>
</evidence>
<keyword evidence="1" id="KW-1133">Transmembrane helix</keyword>
<dbReference type="Proteomes" id="UP000199013">
    <property type="component" value="Unassembled WGS sequence"/>
</dbReference>
<gene>
    <name evidence="3" type="ORF">FDG2_3289</name>
</gene>
<feature type="transmembrane region" description="Helical" evidence="1">
    <location>
        <begin position="103"/>
        <end position="123"/>
    </location>
</feature>
<feature type="transmembrane region" description="Helical" evidence="1">
    <location>
        <begin position="67"/>
        <end position="91"/>
    </location>
</feature>
<name>A0A1C3NZA0_9ACTN</name>
<sequence length="406" mass="44244">MQQLLHPFCLALAVSGFLLLLWPPKMLRQDRALAALAGAYGLSAISFLVSLKPVWGLLDDATGRASTGILAAFGSVVALLALEQVVLAYWALPPESARKRARLYLMLGAAVILALAVLFFQLTPAGQTTPQGFTANYVHTGVYQAYLALYIVSYTVGEIVLAVGCWNAGRRTDQDWIVRGLRVVGIGAVVTLGYSGVRLADIGVALLDLSPPPPAVENFAWICADGGTTLTLIGFFIPTLAVHVVPRLCAWARGYRDFHTLEPLWAAVYRAVPTIALDPPRTGFAACRLRIWNITWHLYRRTVEIRDGQWALQHYLEDSVRRAAEQRHHTAGLTDAQLVCAVTADQLSAALAAHGRNESPQIRTEYADAGGREDVRTPEDEVCALLGIAAHFDMSRSYQEASATWI</sequence>
<reference evidence="4" key="1">
    <citation type="submission" date="2016-02" db="EMBL/GenBank/DDBJ databases">
        <authorList>
            <person name="Wibberg D."/>
        </authorList>
    </citation>
    <scope>NUCLEOTIDE SEQUENCE [LARGE SCALE GENOMIC DNA]</scope>
</reference>